<evidence type="ECO:0000313" key="3">
    <source>
        <dbReference type="Proteomes" id="UP001500064"/>
    </source>
</evidence>
<proteinExistence type="predicted"/>
<dbReference type="Proteomes" id="UP001500064">
    <property type="component" value="Unassembled WGS sequence"/>
</dbReference>
<feature type="signal peptide" evidence="1">
    <location>
        <begin position="1"/>
        <end position="21"/>
    </location>
</feature>
<feature type="chain" id="PRO_5046339553" description="Secreted protein" evidence="1">
    <location>
        <begin position="22"/>
        <end position="185"/>
    </location>
</feature>
<dbReference type="EMBL" id="BAAAMU010000030">
    <property type="protein sequence ID" value="GAA1641832.1"/>
    <property type="molecule type" value="Genomic_DNA"/>
</dbReference>
<evidence type="ECO:0008006" key="4">
    <source>
        <dbReference type="Google" id="ProtNLM"/>
    </source>
</evidence>
<gene>
    <name evidence="2" type="ORF">GCM10009733_043580</name>
</gene>
<keyword evidence="1" id="KW-0732">Signal</keyword>
<protein>
    <recommendedName>
        <fullName evidence="4">Secreted protein</fullName>
    </recommendedName>
</protein>
<evidence type="ECO:0000313" key="2">
    <source>
        <dbReference type="EMBL" id="GAA1641832.1"/>
    </source>
</evidence>
<name>A0ABP4R8Y0_9ACTN</name>
<evidence type="ECO:0000256" key="1">
    <source>
        <dbReference type="SAM" id="SignalP"/>
    </source>
</evidence>
<sequence>MNKIGKFAAVLAITVSGALVAGGGSPALADPHPVFDAIDDIVPDAGFLPNLSKAASMLCTPGARNFDVKSDGDRIPIRRIDNCALSRQQNSAPPPDGGPRSETVVEMQDCAAGDRMCAATARCPGGRSATDGGFRLIPGGSGGWTATENHAVNDDAGSGWFVEVADVPDDLVFLQVYAVCTYATP</sequence>
<keyword evidence="3" id="KW-1185">Reference proteome</keyword>
<reference evidence="3" key="1">
    <citation type="journal article" date="2019" name="Int. J. Syst. Evol. Microbiol.">
        <title>The Global Catalogue of Microorganisms (GCM) 10K type strain sequencing project: providing services to taxonomists for standard genome sequencing and annotation.</title>
        <authorList>
            <consortium name="The Broad Institute Genomics Platform"/>
            <consortium name="The Broad Institute Genome Sequencing Center for Infectious Disease"/>
            <person name="Wu L."/>
            <person name="Ma J."/>
        </authorList>
    </citation>
    <scope>NUCLEOTIDE SEQUENCE [LARGE SCALE GENOMIC DNA]</scope>
    <source>
        <strain evidence="3">JCM 13929</strain>
    </source>
</reference>
<comment type="caution">
    <text evidence="2">The sequence shown here is derived from an EMBL/GenBank/DDBJ whole genome shotgun (WGS) entry which is preliminary data.</text>
</comment>
<organism evidence="2 3">
    <name type="scientific">Nonomuraea maheshkhaliensis</name>
    <dbReference type="NCBI Taxonomy" id="419590"/>
    <lineage>
        <taxon>Bacteria</taxon>
        <taxon>Bacillati</taxon>
        <taxon>Actinomycetota</taxon>
        <taxon>Actinomycetes</taxon>
        <taxon>Streptosporangiales</taxon>
        <taxon>Streptosporangiaceae</taxon>
        <taxon>Nonomuraea</taxon>
    </lineage>
</organism>
<dbReference type="RefSeq" id="WP_346107367.1">
    <property type="nucleotide sequence ID" value="NZ_BAAAMU010000030.1"/>
</dbReference>
<accession>A0ABP4R8Y0</accession>